<dbReference type="EMBL" id="CAWYQH010000163">
    <property type="protein sequence ID" value="CAK8697285.1"/>
    <property type="molecule type" value="Genomic_DNA"/>
</dbReference>
<evidence type="ECO:0000256" key="7">
    <source>
        <dbReference type="ARBA" id="ARBA00023170"/>
    </source>
</evidence>
<evidence type="ECO:0000256" key="9">
    <source>
        <dbReference type="SAM" id="MobiDB-lite"/>
    </source>
</evidence>
<dbReference type="Gene3D" id="2.60.40.2160">
    <property type="entry name" value="Interleukin-17 receptor A/B, fibronectin-III-like domain 1"/>
    <property type="match status" value="1"/>
</dbReference>
<dbReference type="InterPro" id="IPR039465">
    <property type="entry name" value="IL-17_rcpt-like"/>
</dbReference>
<proteinExistence type="predicted"/>
<comment type="caution">
    <text evidence="12">The sequence shown here is derived from an EMBL/GenBank/DDBJ whole genome shotgun (WGS) entry which is preliminary data.</text>
</comment>
<keyword evidence="8" id="KW-0325">Glycoprotein</keyword>
<protein>
    <recommendedName>
        <fullName evidence="11">SEFIR domain-containing protein</fullName>
    </recommendedName>
</protein>
<evidence type="ECO:0000256" key="2">
    <source>
        <dbReference type="ARBA" id="ARBA00022475"/>
    </source>
</evidence>
<keyword evidence="6 10" id="KW-0472">Membrane</keyword>
<keyword evidence="5 10" id="KW-1133">Transmembrane helix</keyword>
<comment type="subcellular location">
    <subcellularLocation>
        <location evidence="1">Cell membrane</location>
        <topology evidence="1">Single-pass type I membrane protein</topology>
    </subcellularLocation>
</comment>
<evidence type="ECO:0000259" key="11">
    <source>
        <dbReference type="Pfam" id="PF08357"/>
    </source>
</evidence>
<keyword evidence="4" id="KW-0732">Signal</keyword>
<keyword evidence="13" id="KW-1185">Reference proteome</keyword>
<reference evidence="12 13" key="1">
    <citation type="submission" date="2024-02" db="EMBL/GenBank/DDBJ databases">
        <authorList>
            <person name="Daric V."/>
            <person name="Darras S."/>
        </authorList>
    </citation>
    <scope>NUCLEOTIDE SEQUENCE [LARGE SCALE GENOMIC DNA]</scope>
</reference>
<dbReference type="InterPro" id="IPR038683">
    <property type="entry name" value="IL17RA/B_FnIII-like_1_sf"/>
</dbReference>
<sequence length="432" mass="50050">MAQKDIEGQSIPPPKKTFKQCDVEVIRNPPYPTKNEIPAPSPKWQNILLYPYKTSDGKCSVAWNLTWSQDGKEIHKYVTGYYLTIRSGPFVTVRRKFSFETTFNNGTILFNYACYGWDDNEEIQPNEGYVFTLLALPINHIKGYPSGSQQIATVPDCRNQLLQNTCYCINNSERDMYKYYDDEDNGESGSADPEIRNTPPSSDTETKPFGVIVIVVIIVLFLLLSIFIVIVWIKQRQRSDCGSKSVLMLVFQAEKSTLHFDISSRIASMLKKYGELEVSFNLWSMSEMEDTFQWFDDNKRCDHIVLVCTPEGKKNCDRPTQDASNDPFMIGLNQFKKEIQRTLWWQSNPKTHSFSCIYFERNPESSIPNIIELYKSNVAFYNLRKDFDKFFYKLTGKHKTAIPEAQLHYIYNTCSKLEFCNNDRNIAHLCKS</sequence>
<evidence type="ECO:0000256" key="6">
    <source>
        <dbReference type="ARBA" id="ARBA00023136"/>
    </source>
</evidence>
<evidence type="ECO:0000313" key="13">
    <source>
        <dbReference type="Proteomes" id="UP001642483"/>
    </source>
</evidence>
<dbReference type="InterPro" id="IPR013568">
    <property type="entry name" value="SEFIR_dom"/>
</dbReference>
<keyword evidence="7" id="KW-0675">Receptor</keyword>
<gene>
    <name evidence="12" type="ORF">CVLEPA_LOCUS30541</name>
</gene>
<evidence type="ECO:0000313" key="12">
    <source>
        <dbReference type="EMBL" id="CAK8697285.1"/>
    </source>
</evidence>
<dbReference type="Proteomes" id="UP001642483">
    <property type="component" value="Unassembled WGS sequence"/>
</dbReference>
<organism evidence="12 13">
    <name type="scientific">Clavelina lepadiformis</name>
    <name type="common">Light-bulb sea squirt</name>
    <name type="synonym">Ascidia lepadiformis</name>
    <dbReference type="NCBI Taxonomy" id="159417"/>
    <lineage>
        <taxon>Eukaryota</taxon>
        <taxon>Metazoa</taxon>
        <taxon>Chordata</taxon>
        <taxon>Tunicata</taxon>
        <taxon>Ascidiacea</taxon>
        <taxon>Aplousobranchia</taxon>
        <taxon>Clavelinidae</taxon>
        <taxon>Clavelina</taxon>
    </lineage>
</organism>
<dbReference type="Gene3D" id="3.40.50.11530">
    <property type="match status" value="1"/>
</dbReference>
<keyword evidence="2" id="KW-1003">Cell membrane</keyword>
<dbReference type="Pfam" id="PF08357">
    <property type="entry name" value="SEFIR"/>
    <property type="match status" value="1"/>
</dbReference>
<dbReference type="PANTHER" id="PTHR15583:SF7">
    <property type="entry name" value="INTERLEUKIN CYTOKINE RECEPTOR-RELATED PROTEIN 2"/>
    <property type="match status" value="1"/>
</dbReference>
<accession>A0ABP0H0H7</accession>
<evidence type="ECO:0000256" key="3">
    <source>
        <dbReference type="ARBA" id="ARBA00022692"/>
    </source>
</evidence>
<evidence type="ECO:0000256" key="8">
    <source>
        <dbReference type="ARBA" id="ARBA00023180"/>
    </source>
</evidence>
<feature type="transmembrane region" description="Helical" evidence="10">
    <location>
        <begin position="209"/>
        <end position="233"/>
    </location>
</feature>
<evidence type="ECO:0000256" key="5">
    <source>
        <dbReference type="ARBA" id="ARBA00022989"/>
    </source>
</evidence>
<keyword evidence="3 10" id="KW-0812">Transmembrane</keyword>
<dbReference type="PANTHER" id="PTHR15583">
    <property type="entry name" value="INTERLEUKIN-17 RECEPTOR"/>
    <property type="match status" value="1"/>
</dbReference>
<feature type="domain" description="SEFIR" evidence="11">
    <location>
        <begin position="248"/>
        <end position="394"/>
    </location>
</feature>
<feature type="region of interest" description="Disordered" evidence="9">
    <location>
        <begin position="180"/>
        <end position="204"/>
    </location>
</feature>
<evidence type="ECO:0000256" key="4">
    <source>
        <dbReference type="ARBA" id="ARBA00022729"/>
    </source>
</evidence>
<evidence type="ECO:0000256" key="10">
    <source>
        <dbReference type="SAM" id="Phobius"/>
    </source>
</evidence>
<evidence type="ECO:0000256" key="1">
    <source>
        <dbReference type="ARBA" id="ARBA00004251"/>
    </source>
</evidence>
<name>A0ABP0H0H7_CLALP</name>